<reference evidence="3 4" key="1">
    <citation type="journal article" date="2019" name="Int. J. Syst. Evol. Microbiol.">
        <title>The Global Catalogue of Microorganisms (GCM) 10K type strain sequencing project: providing services to taxonomists for standard genome sequencing and annotation.</title>
        <authorList>
            <consortium name="The Broad Institute Genomics Platform"/>
            <consortium name="The Broad Institute Genome Sequencing Center for Infectious Disease"/>
            <person name="Wu L."/>
            <person name="Ma J."/>
        </authorList>
    </citation>
    <scope>NUCLEOTIDE SEQUENCE [LARGE SCALE GENOMIC DNA]</scope>
    <source>
        <strain evidence="3 4">JCM 14546</strain>
    </source>
</reference>
<dbReference type="InterPro" id="IPR002347">
    <property type="entry name" value="SDR_fam"/>
</dbReference>
<evidence type="ECO:0000313" key="4">
    <source>
        <dbReference type="Proteomes" id="UP001500755"/>
    </source>
</evidence>
<dbReference type="PROSITE" id="PS00061">
    <property type="entry name" value="ADH_SHORT"/>
    <property type="match status" value="1"/>
</dbReference>
<name>A0ABN2T700_9MICO</name>
<keyword evidence="2" id="KW-0560">Oxidoreductase</keyword>
<dbReference type="PRINTS" id="PR00080">
    <property type="entry name" value="SDRFAMILY"/>
</dbReference>
<gene>
    <name evidence="3" type="ORF">GCM10009755_05380</name>
</gene>
<dbReference type="PRINTS" id="PR00081">
    <property type="entry name" value="GDHRDH"/>
</dbReference>
<dbReference type="InterPro" id="IPR036291">
    <property type="entry name" value="NAD(P)-bd_dom_sf"/>
</dbReference>
<dbReference type="PANTHER" id="PTHR42760">
    <property type="entry name" value="SHORT-CHAIN DEHYDROGENASES/REDUCTASES FAMILY MEMBER"/>
    <property type="match status" value="1"/>
</dbReference>
<dbReference type="PANTHER" id="PTHR42760:SF133">
    <property type="entry name" value="3-OXOACYL-[ACYL-CARRIER-PROTEIN] REDUCTASE"/>
    <property type="match status" value="1"/>
</dbReference>
<dbReference type="Pfam" id="PF13561">
    <property type="entry name" value="adh_short_C2"/>
    <property type="match status" value="1"/>
</dbReference>
<dbReference type="EMBL" id="BAAANO010000005">
    <property type="protein sequence ID" value="GAA2000506.1"/>
    <property type="molecule type" value="Genomic_DNA"/>
</dbReference>
<dbReference type="RefSeq" id="WP_344306731.1">
    <property type="nucleotide sequence ID" value="NZ_BAAANO010000005.1"/>
</dbReference>
<evidence type="ECO:0000313" key="3">
    <source>
        <dbReference type="EMBL" id="GAA2000506.1"/>
    </source>
</evidence>
<dbReference type="SUPFAM" id="SSF51735">
    <property type="entry name" value="NAD(P)-binding Rossmann-fold domains"/>
    <property type="match status" value="1"/>
</dbReference>
<keyword evidence="4" id="KW-1185">Reference proteome</keyword>
<protein>
    <submittedName>
        <fullName evidence="3">SDR family oxidoreductase</fullName>
    </submittedName>
</protein>
<comment type="caution">
    <text evidence="3">The sequence shown here is derived from an EMBL/GenBank/DDBJ whole genome shotgun (WGS) entry which is preliminary data.</text>
</comment>
<comment type="similarity">
    <text evidence="1">Belongs to the short-chain dehydrogenases/reductases (SDR) family.</text>
</comment>
<evidence type="ECO:0000256" key="1">
    <source>
        <dbReference type="ARBA" id="ARBA00006484"/>
    </source>
</evidence>
<dbReference type="Gene3D" id="3.40.50.720">
    <property type="entry name" value="NAD(P)-binding Rossmann-like Domain"/>
    <property type="match status" value="1"/>
</dbReference>
<proteinExistence type="inferred from homology"/>
<evidence type="ECO:0000256" key="2">
    <source>
        <dbReference type="ARBA" id="ARBA00023002"/>
    </source>
</evidence>
<sequence length="256" mass="26438">MADFLDLTGHVSVVTGGNNGIGLGMARGLAQAGADVAIWGRNTERNEAAKAELEGLGAGTITAHTCDVSQPQQVTDSMAATLAAHGKLDSLIANAGIGGRKGPFHELTLDDFHWVAAVNVDGVVLSFQAAIKQFLEQGNGGSLVAVSSLAGIEGAAGNIHYGATKGAVLAMMRGLASEYGRHGIRTNAILPGWIATDMTEAAQGNDVFTEKVIKRAPIRRWGTPEDFAAAAVYLVGPGAAYTNGQQFVIDGGYSIY</sequence>
<dbReference type="Proteomes" id="UP001500755">
    <property type="component" value="Unassembled WGS sequence"/>
</dbReference>
<organism evidence="3 4">
    <name type="scientific">Brevibacterium samyangense</name>
    <dbReference type="NCBI Taxonomy" id="366888"/>
    <lineage>
        <taxon>Bacteria</taxon>
        <taxon>Bacillati</taxon>
        <taxon>Actinomycetota</taxon>
        <taxon>Actinomycetes</taxon>
        <taxon>Micrococcales</taxon>
        <taxon>Brevibacteriaceae</taxon>
        <taxon>Brevibacterium</taxon>
    </lineage>
</organism>
<dbReference type="InterPro" id="IPR020904">
    <property type="entry name" value="Sc_DH/Rdtase_CS"/>
</dbReference>
<accession>A0ABN2T700</accession>